<keyword evidence="2" id="KW-1185">Reference proteome</keyword>
<sequence>MLPPKRLPYASAFVAILYVGLVHADEKSAALAAALFENVPASALPAPDRVAIAHLTPLALNGSQVVSTLPGCDREPMDPEAHVEDLNGDRKPEVFVVAGNTCTSGMTGISVWLYARQRDGTWIQLMDVIAPAYRVLRSTSHGWRDLALASRTSSCMGVWRLGGDGHYRYARSEAADGGPCPDRQ</sequence>
<dbReference type="EMBL" id="WTVN01000001">
    <property type="protein sequence ID" value="NMG42345.1"/>
    <property type="molecule type" value="Genomic_DNA"/>
</dbReference>
<protein>
    <submittedName>
        <fullName evidence="1">Uncharacterized protein</fullName>
    </submittedName>
</protein>
<dbReference type="Proteomes" id="UP000623795">
    <property type="component" value="Unassembled WGS sequence"/>
</dbReference>
<name>A0ABX1PUQ3_9RHOO</name>
<organism evidence="1 2">
    <name type="scientific">Aromatoleum toluvorans</name>
    <dbReference type="NCBI Taxonomy" id="92002"/>
    <lineage>
        <taxon>Bacteria</taxon>
        <taxon>Pseudomonadati</taxon>
        <taxon>Pseudomonadota</taxon>
        <taxon>Betaproteobacteria</taxon>
        <taxon>Rhodocyclales</taxon>
        <taxon>Rhodocyclaceae</taxon>
        <taxon>Aromatoleum</taxon>
    </lineage>
</organism>
<dbReference type="SUPFAM" id="SSF69318">
    <property type="entry name" value="Integrin alpha N-terminal domain"/>
    <property type="match status" value="1"/>
</dbReference>
<reference evidence="1 2" key="1">
    <citation type="submission" date="2019-12" db="EMBL/GenBank/DDBJ databases">
        <title>Comparative genomics gives insights into the taxonomy of the Azoarcus-Aromatoleum group and reveals separate origins of nif in the plant-associated Azoarcus and non-plant-associated Aromatoleum sub-groups.</title>
        <authorList>
            <person name="Lafos M."/>
            <person name="Maluk M."/>
            <person name="Batista M."/>
            <person name="Junghare M."/>
            <person name="Carmona M."/>
            <person name="Faoro H."/>
            <person name="Cruz L.M."/>
            <person name="Battistoni F."/>
            <person name="De Souza E."/>
            <person name="Pedrosa F."/>
            <person name="Chen W.-M."/>
            <person name="Poole P.S."/>
            <person name="Dixon R.A."/>
            <person name="James E.K."/>
        </authorList>
    </citation>
    <scope>NUCLEOTIDE SEQUENCE [LARGE SCALE GENOMIC DNA]</scope>
    <source>
        <strain evidence="1 2">Td21</strain>
    </source>
</reference>
<evidence type="ECO:0000313" key="1">
    <source>
        <dbReference type="EMBL" id="NMG42345.1"/>
    </source>
</evidence>
<evidence type="ECO:0000313" key="2">
    <source>
        <dbReference type="Proteomes" id="UP000623795"/>
    </source>
</evidence>
<comment type="caution">
    <text evidence="1">The sequence shown here is derived from an EMBL/GenBank/DDBJ whole genome shotgun (WGS) entry which is preliminary data.</text>
</comment>
<proteinExistence type="predicted"/>
<dbReference type="InterPro" id="IPR028994">
    <property type="entry name" value="Integrin_alpha_N"/>
</dbReference>
<gene>
    <name evidence="1" type="ORF">GPA22_01155</name>
</gene>
<accession>A0ABX1PUQ3</accession>
<dbReference type="RefSeq" id="WP_169254250.1">
    <property type="nucleotide sequence ID" value="NZ_WTVN01000001.1"/>
</dbReference>